<reference evidence="1" key="1">
    <citation type="submission" date="2021-11" db="EMBL/GenBank/DDBJ databases">
        <title>Streptomyces corallinus and Kineosporia corallina sp. nov., two new coral-derived marine actinobacteria.</title>
        <authorList>
            <person name="Buangrab K."/>
            <person name="Sutthacheep M."/>
            <person name="Yeemin T."/>
            <person name="Harunari E."/>
            <person name="Igarashi Y."/>
            <person name="Sripreechasak P."/>
            <person name="Kanchanasin P."/>
            <person name="Tanasupawat S."/>
            <person name="Phongsopitanun W."/>
        </authorList>
    </citation>
    <scope>NUCLEOTIDE SEQUENCE</scope>
    <source>
        <strain evidence="1">JCM 31032</strain>
    </source>
</reference>
<dbReference type="InterPro" id="IPR007061">
    <property type="entry name" value="MST-like"/>
</dbReference>
<dbReference type="Pfam" id="PF04978">
    <property type="entry name" value="MST"/>
    <property type="match status" value="1"/>
</dbReference>
<gene>
    <name evidence="1" type="ORF">LR394_30565</name>
</gene>
<proteinExistence type="predicted"/>
<dbReference type="Gene3D" id="1.20.120.450">
    <property type="entry name" value="dinb family like domain"/>
    <property type="match status" value="1"/>
</dbReference>
<sequence>MAEDEFKAGLQHYLQQARDALLWKLEGLSEYDLRRPLVPTGTNLLGLVKHLATTEAGYFGQVFGRPCPDEQFPWPWPDDLEDNVDMYATADESSAEIIAMYRRVNAHSDQTIEALPLDATGTVPWWREEHQTVTLHRILIHMIAELNRHVGHADLAREMIDGAAGHRQENSNMPPEHDQAAYRARLETIALGFR</sequence>
<dbReference type="RefSeq" id="WP_231448058.1">
    <property type="nucleotide sequence ID" value="NZ_JAJOMB010000021.1"/>
</dbReference>
<dbReference type="EMBL" id="JAJOMB010000021">
    <property type="protein sequence ID" value="MCD5315254.1"/>
    <property type="molecule type" value="Genomic_DNA"/>
</dbReference>
<comment type="caution">
    <text evidence="1">The sequence shown here is derived from an EMBL/GenBank/DDBJ whole genome shotgun (WGS) entry which is preliminary data.</text>
</comment>
<dbReference type="Proteomes" id="UP001138997">
    <property type="component" value="Unassembled WGS sequence"/>
</dbReference>
<evidence type="ECO:0000313" key="2">
    <source>
        <dbReference type="Proteomes" id="UP001138997"/>
    </source>
</evidence>
<accession>A0A9X1NK56</accession>
<protein>
    <submittedName>
        <fullName evidence="1">DinB family protein</fullName>
    </submittedName>
</protein>
<keyword evidence="2" id="KW-1185">Reference proteome</keyword>
<organism evidence="1 2">
    <name type="scientific">Kineosporia babensis</name>
    <dbReference type="NCBI Taxonomy" id="499548"/>
    <lineage>
        <taxon>Bacteria</taxon>
        <taxon>Bacillati</taxon>
        <taxon>Actinomycetota</taxon>
        <taxon>Actinomycetes</taxon>
        <taxon>Kineosporiales</taxon>
        <taxon>Kineosporiaceae</taxon>
        <taxon>Kineosporia</taxon>
    </lineage>
</organism>
<dbReference type="AlphaFoldDB" id="A0A9X1NK56"/>
<evidence type="ECO:0000313" key="1">
    <source>
        <dbReference type="EMBL" id="MCD5315254.1"/>
    </source>
</evidence>
<dbReference type="SUPFAM" id="SSF109854">
    <property type="entry name" value="DinB/YfiT-like putative metalloenzymes"/>
    <property type="match status" value="1"/>
</dbReference>
<name>A0A9X1NK56_9ACTN</name>
<dbReference type="InterPro" id="IPR034660">
    <property type="entry name" value="DinB/YfiT-like"/>
</dbReference>